<comment type="caution">
    <text evidence="1">The sequence shown here is derived from an EMBL/GenBank/DDBJ whole genome shotgun (WGS) entry which is preliminary data.</text>
</comment>
<sequence length="251" mass="29186">MVNQSDSVIWLQFDNHYTTYMANLGPKIFSRPADKVAVAEACHIQENFDIIRLGETAQVMIRAILKTLQNGHDKDKYYGDNIDPDNIWFKDGDLTVALIEHNSHATKKKKRTDYRNVDNLITFLITKFEINENFLPQDLLHLRNLLQSPKGMELHILNHFSLWGYKERDAFVKKLDNLKTNKVFANSIFDICNEIENRLFGDKFDLSLYVITPSVISARIDIGERADMSFGYVFRLMRNTYIHGKTYGVCR</sequence>
<dbReference type="Proteomes" id="UP000554482">
    <property type="component" value="Unassembled WGS sequence"/>
</dbReference>
<dbReference type="EMBL" id="JABWDY010026011">
    <property type="protein sequence ID" value="KAF5189058.1"/>
    <property type="molecule type" value="Genomic_DNA"/>
</dbReference>
<proteinExistence type="predicted"/>
<accession>A0A7J6VWS7</accession>
<evidence type="ECO:0000313" key="1">
    <source>
        <dbReference type="EMBL" id="KAF5189058.1"/>
    </source>
</evidence>
<name>A0A7J6VWS7_THATH</name>
<organism evidence="1 2">
    <name type="scientific">Thalictrum thalictroides</name>
    <name type="common">Rue-anemone</name>
    <name type="synonym">Anemone thalictroides</name>
    <dbReference type="NCBI Taxonomy" id="46969"/>
    <lineage>
        <taxon>Eukaryota</taxon>
        <taxon>Viridiplantae</taxon>
        <taxon>Streptophyta</taxon>
        <taxon>Embryophyta</taxon>
        <taxon>Tracheophyta</taxon>
        <taxon>Spermatophyta</taxon>
        <taxon>Magnoliopsida</taxon>
        <taxon>Ranunculales</taxon>
        <taxon>Ranunculaceae</taxon>
        <taxon>Thalictroideae</taxon>
        <taxon>Thalictrum</taxon>
    </lineage>
</organism>
<protein>
    <submittedName>
        <fullName evidence="1">Uncharacterized protein</fullName>
    </submittedName>
</protein>
<keyword evidence="2" id="KW-1185">Reference proteome</keyword>
<gene>
    <name evidence="1" type="ORF">FRX31_021354</name>
</gene>
<evidence type="ECO:0000313" key="2">
    <source>
        <dbReference type="Proteomes" id="UP000554482"/>
    </source>
</evidence>
<reference evidence="1 2" key="1">
    <citation type="submission" date="2020-06" db="EMBL/GenBank/DDBJ databases">
        <title>Transcriptomic and genomic resources for Thalictrum thalictroides and T. hernandezii: Facilitating candidate gene discovery in an emerging model plant lineage.</title>
        <authorList>
            <person name="Arias T."/>
            <person name="Riano-Pachon D.M."/>
            <person name="Di Stilio V.S."/>
        </authorList>
    </citation>
    <scope>NUCLEOTIDE SEQUENCE [LARGE SCALE GENOMIC DNA]</scope>
    <source>
        <strain evidence="2">cv. WT478/WT964</strain>
        <tissue evidence="1">Leaves</tissue>
    </source>
</reference>
<dbReference type="AlphaFoldDB" id="A0A7J6VWS7"/>